<evidence type="ECO:0000256" key="1">
    <source>
        <dbReference type="ARBA" id="ARBA00004651"/>
    </source>
</evidence>
<dbReference type="PANTHER" id="PTHR32196">
    <property type="entry name" value="ABC TRANSPORTER PERMEASE PROTEIN YPHD-RELATED-RELATED"/>
    <property type="match status" value="1"/>
</dbReference>
<comment type="subcellular location">
    <subcellularLocation>
        <location evidence="1">Cell membrane</location>
        <topology evidence="1">Multi-pass membrane protein</topology>
    </subcellularLocation>
</comment>
<keyword evidence="8" id="KW-1185">Reference proteome</keyword>
<dbReference type="CDD" id="cd06579">
    <property type="entry name" value="TM_PBP1_transp_AraH_like"/>
    <property type="match status" value="1"/>
</dbReference>
<keyword evidence="3 6" id="KW-0812">Transmembrane</keyword>
<feature type="transmembrane region" description="Helical" evidence="6">
    <location>
        <begin position="42"/>
        <end position="64"/>
    </location>
</feature>
<keyword evidence="2" id="KW-1003">Cell membrane</keyword>
<evidence type="ECO:0000256" key="2">
    <source>
        <dbReference type="ARBA" id="ARBA00022475"/>
    </source>
</evidence>
<evidence type="ECO:0000313" key="8">
    <source>
        <dbReference type="Proteomes" id="UP000181956"/>
    </source>
</evidence>
<proteinExistence type="predicted"/>
<accession>A0A1H1NYI8</accession>
<dbReference type="EMBL" id="LT629742">
    <property type="protein sequence ID" value="SDS04022.1"/>
    <property type="molecule type" value="Genomic_DNA"/>
</dbReference>
<dbReference type="GO" id="GO:0022857">
    <property type="term" value="F:transmembrane transporter activity"/>
    <property type="evidence" value="ECO:0007669"/>
    <property type="project" value="InterPro"/>
</dbReference>
<organism evidence="7 8">
    <name type="scientific">Microterricola viridarii</name>
    <dbReference type="NCBI Taxonomy" id="412690"/>
    <lineage>
        <taxon>Bacteria</taxon>
        <taxon>Bacillati</taxon>
        <taxon>Actinomycetota</taxon>
        <taxon>Actinomycetes</taxon>
        <taxon>Micrococcales</taxon>
        <taxon>Microbacteriaceae</taxon>
        <taxon>Microterricola</taxon>
    </lineage>
</organism>
<feature type="transmembrane region" description="Helical" evidence="6">
    <location>
        <begin position="267"/>
        <end position="289"/>
    </location>
</feature>
<feature type="transmembrane region" description="Helical" evidence="6">
    <location>
        <begin position="125"/>
        <end position="146"/>
    </location>
</feature>
<evidence type="ECO:0000313" key="7">
    <source>
        <dbReference type="EMBL" id="SDS04022.1"/>
    </source>
</evidence>
<evidence type="ECO:0000256" key="4">
    <source>
        <dbReference type="ARBA" id="ARBA00022989"/>
    </source>
</evidence>
<name>A0A1H1NYI8_9MICO</name>
<feature type="transmembrane region" description="Helical" evidence="6">
    <location>
        <begin position="301"/>
        <end position="325"/>
    </location>
</feature>
<dbReference type="AlphaFoldDB" id="A0A1H1NYI8"/>
<feature type="transmembrane region" description="Helical" evidence="6">
    <location>
        <begin position="183"/>
        <end position="204"/>
    </location>
</feature>
<protein>
    <submittedName>
        <fullName evidence="7">Ribose transport system permease protein</fullName>
    </submittedName>
</protein>
<reference evidence="8" key="1">
    <citation type="submission" date="2016-10" db="EMBL/GenBank/DDBJ databases">
        <authorList>
            <person name="Varghese N."/>
            <person name="Submissions S."/>
        </authorList>
    </citation>
    <scope>NUCLEOTIDE SEQUENCE [LARGE SCALE GENOMIC DNA]</scope>
    <source>
        <strain evidence="8">DSM 21772</strain>
    </source>
</reference>
<keyword evidence="4 6" id="KW-1133">Transmembrane helix</keyword>
<dbReference type="Pfam" id="PF02653">
    <property type="entry name" value="BPD_transp_2"/>
    <property type="match status" value="1"/>
</dbReference>
<evidence type="ECO:0000256" key="3">
    <source>
        <dbReference type="ARBA" id="ARBA00022692"/>
    </source>
</evidence>
<gene>
    <name evidence="7" type="ORF">SAMN04489834_0746</name>
</gene>
<evidence type="ECO:0000256" key="5">
    <source>
        <dbReference type="ARBA" id="ARBA00023136"/>
    </source>
</evidence>
<evidence type="ECO:0000256" key="6">
    <source>
        <dbReference type="SAM" id="Phobius"/>
    </source>
</evidence>
<dbReference type="GO" id="GO:0005886">
    <property type="term" value="C:plasma membrane"/>
    <property type="evidence" value="ECO:0007669"/>
    <property type="project" value="UniProtKB-SubCell"/>
</dbReference>
<feature type="transmembrane region" description="Helical" evidence="6">
    <location>
        <begin position="96"/>
        <end position="118"/>
    </location>
</feature>
<dbReference type="STRING" id="412690.SAMN04489834_0746"/>
<dbReference type="Proteomes" id="UP000181956">
    <property type="component" value="Chromosome I"/>
</dbReference>
<dbReference type="RefSeq" id="WP_083362852.1">
    <property type="nucleotide sequence ID" value="NZ_LT629742.1"/>
</dbReference>
<feature type="transmembrane region" description="Helical" evidence="6">
    <location>
        <begin position="71"/>
        <end position="90"/>
    </location>
</feature>
<dbReference type="OrthoDB" id="3676653at2"/>
<feature type="transmembrane region" description="Helical" evidence="6">
    <location>
        <begin position="225"/>
        <end position="247"/>
    </location>
</feature>
<dbReference type="InterPro" id="IPR001851">
    <property type="entry name" value="ABC_transp_permease"/>
</dbReference>
<sequence>MSGRTRVTRLAADQRVGLIVLILVLVAAIGTAKPMFFSTQFIIAPMLTSIAIFTVVGLAQMMVLSVGQMNLAVGGMAAAGAMVAGIAYQALGVPLIVGLVIGLAASGLIGAVCGLLVAKAGVNSFVVTLAMSFALLGLVPSTYAWVSPGAAITVDTPGLAELGRATTADLCIGDVCGPEGIPLILFIALAAMAVIWFLFARMRVGRETLLTGSSEKAALLSSIPVARRIVTVHTLSGVLAGLAGFMLGASTGSFTPGIGQEFMLQSFLGPILGGTLLAGGYVSVIGTFLGIALTVVIRQGLLLFGVGIEGLNILLGSILLIALSFDRVRDAVGKRSALGAARRPEPVIEEEAR</sequence>
<keyword evidence="5 6" id="KW-0472">Membrane</keyword>